<evidence type="ECO:0000313" key="2">
    <source>
        <dbReference type="Proteomes" id="UP000750711"/>
    </source>
</evidence>
<organism evidence="1 2">
    <name type="scientific">Trichoglossum hirsutum</name>
    <dbReference type="NCBI Taxonomy" id="265104"/>
    <lineage>
        <taxon>Eukaryota</taxon>
        <taxon>Fungi</taxon>
        <taxon>Dikarya</taxon>
        <taxon>Ascomycota</taxon>
        <taxon>Pezizomycotina</taxon>
        <taxon>Geoglossomycetes</taxon>
        <taxon>Geoglossales</taxon>
        <taxon>Geoglossaceae</taxon>
        <taxon>Trichoglossum</taxon>
    </lineage>
</organism>
<dbReference type="Proteomes" id="UP000750711">
    <property type="component" value="Unassembled WGS sequence"/>
</dbReference>
<comment type="caution">
    <text evidence="1">The sequence shown here is derived from an EMBL/GenBank/DDBJ whole genome shotgun (WGS) entry which is preliminary data.</text>
</comment>
<name>A0A9P8LHN6_9PEZI</name>
<evidence type="ECO:0000313" key="1">
    <source>
        <dbReference type="EMBL" id="KAH0566095.1"/>
    </source>
</evidence>
<proteinExistence type="predicted"/>
<keyword evidence="2" id="KW-1185">Reference proteome</keyword>
<gene>
    <name evidence="1" type="ORF">GP486_000510</name>
</gene>
<accession>A0A9P8LHN6</accession>
<dbReference type="EMBL" id="JAGHQM010000035">
    <property type="protein sequence ID" value="KAH0566095.1"/>
    <property type="molecule type" value="Genomic_DNA"/>
</dbReference>
<reference evidence="1" key="1">
    <citation type="submission" date="2021-03" db="EMBL/GenBank/DDBJ databases">
        <title>Comparative genomics and phylogenomic investigation of the class Geoglossomycetes provide insights into ecological specialization and systematics.</title>
        <authorList>
            <person name="Melie T."/>
            <person name="Pirro S."/>
            <person name="Miller A.N."/>
            <person name="Quandt A."/>
        </authorList>
    </citation>
    <scope>NUCLEOTIDE SEQUENCE</scope>
    <source>
        <strain evidence="1">CAQ_001_2017</strain>
    </source>
</reference>
<sequence>MRRPCLEGKQQQSFERTPSTKAMERLEIMHSDPYGPFPQPSIARATDTSSYTLTTTPIFEEYEAYVENATGLDTDSSIPLRQWQGRMAIWHSRIYTACQQNRVRAECIVYTALRMVSASARSEPLRRRHEVCYTMQDSAKHSGQEHAIPWITKRIEVPRLHSKVRLHTKHGVD</sequence>
<dbReference type="AlphaFoldDB" id="A0A9P8LHN6"/>
<protein>
    <submittedName>
        <fullName evidence="1">Uncharacterized protein</fullName>
    </submittedName>
</protein>